<dbReference type="EMBL" id="QTJW01000005">
    <property type="protein sequence ID" value="RGD70846.1"/>
    <property type="molecule type" value="Genomic_DNA"/>
</dbReference>
<feature type="domain" description="Sensor histidine kinase NatK-like C-terminal" evidence="1">
    <location>
        <begin position="6"/>
        <end position="47"/>
    </location>
</feature>
<dbReference type="Pfam" id="PF14501">
    <property type="entry name" value="HATPase_c_5"/>
    <property type="match status" value="1"/>
</dbReference>
<dbReference type="Proteomes" id="UP000261023">
    <property type="component" value="Unassembled WGS sequence"/>
</dbReference>
<dbReference type="InterPro" id="IPR032834">
    <property type="entry name" value="NatK-like_C"/>
</dbReference>
<evidence type="ECO:0000313" key="2">
    <source>
        <dbReference type="EMBL" id="RGD70846.1"/>
    </source>
</evidence>
<dbReference type="OrthoDB" id="1634477at2"/>
<name>A0A3E3DPE6_9FIRM</name>
<dbReference type="RefSeq" id="WP_025531888.1">
    <property type="nucleotide sequence ID" value="NZ_QTJW01000005.1"/>
</dbReference>
<sequence>MVPDLLLEKKDSKNHGFGIDNARTVVEKYDGSIEFSFHDNTFMVSLFLLQRKPIFTLIYTRFNKYVLYFSKIW</sequence>
<comment type="caution">
    <text evidence="2">The sequence shown here is derived from an EMBL/GenBank/DDBJ whole genome shotgun (WGS) entry which is preliminary data.</text>
</comment>
<dbReference type="AlphaFoldDB" id="A0A3E3DPE6"/>
<gene>
    <name evidence="2" type="ORF">DWX31_07940</name>
</gene>
<evidence type="ECO:0000259" key="1">
    <source>
        <dbReference type="Pfam" id="PF14501"/>
    </source>
</evidence>
<protein>
    <submittedName>
        <fullName evidence="2">GHKL domain-containing protein</fullName>
    </submittedName>
</protein>
<evidence type="ECO:0000313" key="3">
    <source>
        <dbReference type="Proteomes" id="UP000261023"/>
    </source>
</evidence>
<accession>A0A3E3DPE6</accession>
<organism evidence="2 3">
    <name type="scientific">Hungatella hathewayi</name>
    <dbReference type="NCBI Taxonomy" id="154046"/>
    <lineage>
        <taxon>Bacteria</taxon>
        <taxon>Bacillati</taxon>
        <taxon>Bacillota</taxon>
        <taxon>Clostridia</taxon>
        <taxon>Lachnospirales</taxon>
        <taxon>Lachnospiraceae</taxon>
        <taxon>Hungatella</taxon>
    </lineage>
</organism>
<reference evidence="2 3" key="1">
    <citation type="submission" date="2018-08" db="EMBL/GenBank/DDBJ databases">
        <title>A genome reference for cultivated species of the human gut microbiota.</title>
        <authorList>
            <person name="Zou Y."/>
            <person name="Xue W."/>
            <person name="Luo G."/>
        </authorList>
    </citation>
    <scope>NUCLEOTIDE SEQUENCE [LARGE SCALE GENOMIC DNA]</scope>
    <source>
        <strain evidence="2 3">AF19-13AC</strain>
    </source>
</reference>
<proteinExistence type="predicted"/>